<feature type="transmembrane region" description="Helical" evidence="1">
    <location>
        <begin position="12"/>
        <end position="30"/>
    </location>
</feature>
<dbReference type="RefSeq" id="XP_005100083.1">
    <property type="nucleotide sequence ID" value="XM_005100026.3"/>
</dbReference>
<dbReference type="InterPro" id="IPR057106">
    <property type="entry name" value="NXPE4_C"/>
</dbReference>
<proteinExistence type="predicted"/>
<keyword evidence="1" id="KW-1133">Transmembrane helix</keyword>
<feature type="domain" description="NXPE C-terminal" evidence="2">
    <location>
        <begin position="406"/>
        <end position="631"/>
    </location>
</feature>
<evidence type="ECO:0000313" key="4">
    <source>
        <dbReference type="RefSeq" id="XP_005100083.1"/>
    </source>
</evidence>
<dbReference type="Proteomes" id="UP000694888">
    <property type="component" value="Unplaced"/>
</dbReference>
<evidence type="ECO:0000259" key="2">
    <source>
        <dbReference type="Pfam" id="PF24536"/>
    </source>
</evidence>
<keyword evidence="3" id="KW-1185">Reference proteome</keyword>
<reference evidence="4" key="1">
    <citation type="submission" date="2025-08" db="UniProtKB">
        <authorList>
            <consortium name="RefSeq"/>
        </authorList>
    </citation>
    <scope>IDENTIFICATION</scope>
</reference>
<dbReference type="PANTHER" id="PTHR16165">
    <property type="entry name" value="NXPE FAMILY MEMBER"/>
    <property type="match status" value="1"/>
</dbReference>
<organism evidence="3 4">
    <name type="scientific">Aplysia californica</name>
    <name type="common">California sea hare</name>
    <dbReference type="NCBI Taxonomy" id="6500"/>
    <lineage>
        <taxon>Eukaryota</taxon>
        <taxon>Metazoa</taxon>
        <taxon>Spiralia</taxon>
        <taxon>Lophotrochozoa</taxon>
        <taxon>Mollusca</taxon>
        <taxon>Gastropoda</taxon>
        <taxon>Heterobranchia</taxon>
        <taxon>Euthyneura</taxon>
        <taxon>Tectipleura</taxon>
        <taxon>Aplysiida</taxon>
        <taxon>Aplysioidea</taxon>
        <taxon>Aplysiidae</taxon>
        <taxon>Aplysia</taxon>
    </lineage>
</organism>
<keyword evidence="1" id="KW-0812">Transmembrane</keyword>
<dbReference type="GeneID" id="101853168"/>
<evidence type="ECO:0000313" key="3">
    <source>
        <dbReference type="Proteomes" id="UP000694888"/>
    </source>
</evidence>
<sequence>MLHQGYPKTFAFFVLSSGWIFIMMTTLQWVPFEIVHEMLSPALLQPPPPARAAVNVGGPTEQISFFDILKAFEEKSRDSCPSASKTFRSSFCPSGLKNGTCSWPGVAPLRALNAYVAREKPFVPLFADHQYVYQFEQTLLSHPQMKDIREAPSLNLSRLTPLDGKLEKEGVVSCQVGDVIRVRADLVDGYGKARTQGHDDVRGWMVEQVDSHSQKRKLGAVAAADVTDLHNGSYVISYRCLWPGTTSKLNVGVAYPREYQRRVVLERRLGIYRLTSGSFKKGKISEATLCFSTPNIGWPCLCDFTGWNNASFFCGRPRDSRLSCSDLSGIATMTSVWANTNATAAEATLLAQVVRQPNESLIRQDLYVRTQKTGSLGVSQPCRKTRPEVTWSMTAPSGFFDAGRNWHSLLCKAKTFTKAEAQKCLRNTTVRIFGDSNGLQLLGVFKALTGVTCSGAVPIWTVKTVCHRKDLNFRLIFNPHEYHIYLKSSFSPVARYGGVPFQMDAIPSSGRYVVIVHYYLHIVGAHLSVAHNRLLALKKAVRRLLSRNPQAIFVFRGPHIISLEWTDNHSMGGDVQALFYLPIIREVFWDIRDKVIFLDGWEMTTAIENRDIHPNACVPRGMIQLLLSFICD</sequence>
<dbReference type="Pfam" id="PF24536">
    <property type="entry name" value="NXPE4_C"/>
    <property type="match status" value="1"/>
</dbReference>
<protein>
    <submittedName>
        <fullName evidence="4">NXPE family member 2</fullName>
    </submittedName>
</protein>
<gene>
    <name evidence="4" type="primary">LOC101853168</name>
</gene>
<keyword evidence="1" id="KW-0472">Membrane</keyword>
<evidence type="ECO:0000256" key="1">
    <source>
        <dbReference type="SAM" id="Phobius"/>
    </source>
</evidence>
<name>A0ABM0JRU2_APLCA</name>
<dbReference type="PANTHER" id="PTHR16165:SF5">
    <property type="entry name" value="NXPE FAMILY MEMBER 3"/>
    <property type="match status" value="1"/>
</dbReference>
<accession>A0ABM0JRU2</accession>